<protein>
    <submittedName>
        <fullName evidence="2">Lysine-rich arabinogalactan protein 18</fullName>
    </submittedName>
</protein>
<dbReference type="AlphaFoldDB" id="A0AAE1HXC6"/>
<evidence type="ECO:0000313" key="2">
    <source>
        <dbReference type="EMBL" id="KAK3929712.1"/>
    </source>
</evidence>
<feature type="compositionally biased region" description="Low complexity" evidence="1">
    <location>
        <begin position="21"/>
        <end position="54"/>
    </location>
</feature>
<reference evidence="2" key="2">
    <citation type="journal article" date="2023" name="BMC Genomics">
        <title>Pest status, molecular evolution, and epigenetic factors derived from the genome assembly of Frankliniella fusca, a thysanopteran phytovirus vector.</title>
        <authorList>
            <person name="Catto M.A."/>
            <person name="Labadie P.E."/>
            <person name="Jacobson A.L."/>
            <person name="Kennedy G.G."/>
            <person name="Srinivasan R."/>
            <person name="Hunt B.G."/>
        </authorList>
    </citation>
    <scope>NUCLEOTIDE SEQUENCE</scope>
    <source>
        <strain evidence="2">PL_HMW_Pooled</strain>
    </source>
</reference>
<evidence type="ECO:0000313" key="3">
    <source>
        <dbReference type="Proteomes" id="UP001219518"/>
    </source>
</evidence>
<name>A0AAE1HXC6_9NEOP</name>
<dbReference type="PANTHER" id="PTHR46579:SF1">
    <property type="entry name" value="F5_8 TYPE C DOMAIN-CONTAINING PROTEIN"/>
    <property type="match status" value="1"/>
</dbReference>
<evidence type="ECO:0000256" key="1">
    <source>
        <dbReference type="SAM" id="MobiDB-lite"/>
    </source>
</evidence>
<keyword evidence="3" id="KW-1185">Reference proteome</keyword>
<feature type="compositionally biased region" description="Low complexity" evidence="1">
    <location>
        <begin position="129"/>
        <end position="159"/>
    </location>
</feature>
<dbReference type="Proteomes" id="UP001219518">
    <property type="component" value="Unassembled WGS sequence"/>
</dbReference>
<dbReference type="EMBL" id="JAHWGI010001403">
    <property type="protein sequence ID" value="KAK3929712.1"/>
    <property type="molecule type" value="Genomic_DNA"/>
</dbReference>
<feature type="compositionally biased region" description="Basic and acidic residues" evidence="1">
    <location>
        <begin position="115"/>
        <end position="128"/>
    </location>
</feature>
<feature type="region of interest" description="Disordered" evidence="1">
    <location>
        <begin position="1"/>
        <end position="181"/>
    </location>
</feature>
<dbReference type="Pfam" id="PF02992">
    <property type="entry name" value="Transposase_21"/>
    <property type="match status" value="1"/>
</dbReference>
<feature type="compositionally biased region" description="Acidic residues" evidence="1">
    <location>
        <begin position="83"/>
        <end position="99"/>
    </location>
</feature>
<feature type="compositionally biased region" description="Basic residues" evidence="1">
    <location>
        <begin position="59"/>
        <end position="78"/>
    </location>
</feature>
<accession>A0AAE1HXC6</accession>
<dbReference type="PANTHER" id="PTHR46579">
    <property type="entry name" value="F5/8 TYPE C DOMAIN-CONTAINING PROTEIN-RELATED"/>
    <property type="match status" value="1"/>
</dbReference>
<proteinExistence type="predicted"/>
<gene>
    <name evidence="2" type="ORF">KUF71_019553</name>
</gene>
<feature type="compositionally biased region" description="Basic and acidic residues" evidence="1">
    <location>
        <begin position="163"/>
        <end position="177"/>
    </location>
</feature>
<dbReference type="InterPro" id="IPR004242">
    <property type="entry name" value="Transposase_21"/>
</dbReference>
<sequence length="903" mass="102495">MSSDENDVPNFSPPTSPLRVRSPPTSPSKSPKTSPIRSPATSVSSVSSDSPSRSIDIRKAKRNKLPSRSTLQRRKQKRLNPESDGEDSDELEQEYDAEVEQLFTVTNEPDQDAAGNDRSETVKRRDSESILSDDSSDESSFSDTSSQSSSVHSLQSSNSLREGFSDGHHSDSEKDDNSDNVSNKTVLSLYAGSEMTANEALLDVLKLYVTDHWTKGSLDRNIKLIKKMLPKPNEFPASSKDAFKKLKDLTSQCSETEFLYCDKCLQLIETVNENCNHSEGHGKFYSFPIADQIKHMFEQRGLASVIDSYRDHESRKPGYICDITDGTEYKKVKQNFPNEYDLTLMWNTDGVALSSSSKQELWPILCTICEVPPRLRSSFTIVAGVFVSGKDPDMNVYLKPFSDSLMKLATNGVSWNHPVSKKTFTSKVTAPVLCADAPAKAIVLKHKSHGSRYACLICEQKTKKIDRPVEEVTKDGKKKPRLRRFLFTEDAAPIRTAERWQQLAAYAERRGKPRKGVIGRSVVFDIPHLNIDVCTCAEYLPLILLGVVKYLIIKIFDERGPWFIGNKVNLEDINNFISKEIKVPDYINRLPRKIKDLSYWKASELLAFLLFYSLPLFNGKLPDPYYQHWLLLVAAVFSLLKETISEDDLNSSDVMLRLFVRDIGALYGANCYTYNMHNLIHLTTQVRRWGPLWATSAFLFESCNGYLGKHVHGTKNLGQELINNIKNSQSVPVLENIVNSSDGGYNFKSSHLNCQLLGKPLQRDILTHDELTAIDSFRDIGIYVLYQRAKVLYDNYTSRIYDNNRKRANSFVLFTGENGKQKYGQVIIFVKSGQSLLLCLVRVYKILQKNLLFHKDTRYVIRHLLPVQETDDLIMIPVENLMRKVLKVGMYVGFRPNTYELNM</sequence>
<comment type="caution">
    <text evidence="2">The sequence shown here is derived from an EMBL/GenBank/DDBJ whole genome shotgun (WGS) entry which is preliminary data.</text>
</comment>
<reference evidence="2" key="1">
    <citation type="submission" date="2021-07" db="EMBL/GenBank/DDBJ databases">
        <authorList>
            <person name="Catto M.A."/>
            <person name="Jacobson A."/>
            <person name="Kennedy G."/>
            <person name="Labadie P."/>
            <person name="Hunt B.G."/>
            <person name="Srinivasan R."/>
        </authorList>
    </citation>
    <scope>NUCLEOTIDE SEQUENCE</scope>
    <source>
        <strain evidence="2">PL_HMW_Pooled</strain>
        <tissue evidence="2">Head</tissue>
    </source>
</reference>
<organism evidence="2 3">
    <name type="scientific">Frankliniella fusca</name>
    <dbReference type="NCBI Taxonomy" id="407009"/>
    <lineage>
        <taxon>Eukaryota</taxon>
        <taxon>Metazoa</taxon>
        <taxon>Ecdysozoa</taxon>
        <taxon>Arthropoda</taxon>
        <taxon>Hexapoda</taxon>
        <taxon>Insecta</taxon>
        <taxon>Pterygota</taxon>
        <taxon>Neoptera</taxon>
        <taxon>Paraneoptera</taxon>
        <taxon>Thysanoptera</taxon>
        <taxon>Terebrantia</taxon>
        <taxon>Thripoidea</taxon>
        <taxon>Thripidae</taxon>
        <taxon>Frankliniella</taxon>
    </lineage>
</organism>